<feature type="non-terminal residue" evidence="1">
    <location>
        <position position="88"/>
    </location>
</feature>
<feature type="non-terminal residue" evidence="1">
    <location>
        <position position="1"/>
    </location>
</feature>
<comment type="caution">
    <text evidence="1">The sequence shown here is derived from an EMBL/GenBank/DDBJ whole genome shotgun (WGS) entry which is preliminary data.</text>
</comment>
<keyword evidence="2" id="KW-1185">Reference proteome</keyword>
<name>A0ABN9CMV5_9NEOB</name>
<evidence type="ECO:0000313" key="1">
    <source>
        <dbReference type="EMBL" id="CAI9561000.1"/>
    </source>
</evidence>
<reference evidence="1" key="1">
    <citation type="submission" date="2023-05" db="EMBL/GenBank/DDBJ databases">
        <authorList>
            <person name="Stuckert A."/>
        </authorList>
    </citation>
    <scope>NUCLEOTIDE SEQUENCE</scope>
</reference>
<gene>
    <name evidence="1" type="ORF">SPARVUS_LOCUS5366490</name>
</gene>
<sequence length="88" mass="9765">HNLTDPGLLCIRYSSALISLPGSNLISIPGSNLISFTLLQLWLRRVLSHLDVIRFSAHRAPYSPCSKTWLLPLLPVLSPLCLKTPPLH</sequence>
<organism evidence="1 2">
    <name type="scientific">Staurois parvus</name>
    <dbReference type="NCBI Taxonomy" id="386267"/>
    <lineage>
        <taxon>Eukaryota</taxon>
        <taxon>Metazoa</taxon>
        <taxon>Chordata</taxon>
        <taxon>Craniata</taxon>
        <taxon>Vertebrata</taxon>
        <taxon>Euteleostomi</taxon>
        <taxon>Amphibia</taxon>
        <taxon>Batrachia</taxon>
        <taxon>Anura</taxon>
        <taxon>Neobatrachia</taxon>
        <taxon>Ranoidea</taxon>
        <taxon>Ranidae</taxon>
        <taxon>Staurois</taxon>
    </lineage>
</organism>
<proteinExistence type="predicted"/>
<evidence type="ECO:0000313" key="2">
    <source>
        <dbReference type="Proteomes" id="UP001162483"/>
    </source>
</evidence>
<protein>
    <submittedName>
        <fullName evidence="1">Uncharacterized protein</fullName>
    </submittedName>
</protein>
<dbReference type="Proteomes" id="UP001162483">
    <property type="component" value="Unassembled WGS sequence"/>
</dbReference>
<dbReference type="EMBL" id="CATNWA010011023">
    <property type="protein sequence ID" value="CAI9561000.1"/>
    <property type="molecule type" value="Genomic_DNA"/>
</dbReference>
<accession>A0ABN9CMV5</accession>